<feature type="transmembrane region" description="Helical" evidence="4">
    <location>
        <begin position="12"/>
        <end position="32"/>
    </location>
</feature>
<evidence type="ECO:0000256" key="2">
    <source>
        <dbReference type="ARBA" id="ARBA00012438"/>
    </source>
</evidence>
<dbReference type="PANTHER" id="PTHR43065">
    <property type="entry name" value="SENSOR HISTIDINE KINASE"/>
    <property type="match status" value="1"/>
</dbReference>
<reference evidence="8" key="1">
    <citation type="submission" date="2020-09" db="EMBL/GenBank/DDBJ databases">
        <title>Desulfogranum mesoprofundum gen. nov., sp. nov., a novel mesophilic, sulfate-reducing chemolithoautotroph isolated from a deep-sea hydrothermal vent chimney in the Suiyo Seamount.</title>
        <authorList>
            <person name="Hashimoto Y."/>
            <person name="Nakagawa S."/>
        </authorList>
    </citation>
    <scope>NUCLEOTIDE SEQUENCE</scope>
    <source>
        <strain evidence="8">KT2</strain>
    </source>
</reference>
<feature type="transmembrane region" description="Helical" evidence="4">
    <location>
        <begin position="144"/>
        <end position="166"/>
    </location>
</feature>
<dbReference type="EC" id="2.7.13.3" evidence="2"/>
<dbReference type="RefSeq" id="WP_228853909.1">
    <property type="nucleotide sequence ID" value="NZ_AP024086.1"/>
</dbReference>
<dbReference type="AlphaFoldDB" id="A0A8D5JPP0"/>
<evidence type="ECO:0000259" key="5">
    <source>
        <dbReference type="SMART" id="SM00387"/>
    </source>
</evidence>
<dbReference type="EMBL" id="AP024086">
    <property type="protein sequence ID" value="BCL61460.1"/>
    <property type="molecule type" value="Genomic_DNA"/>
</dbReference>
<keyword evidence="4" id="KW-0812">Transmembrane</keyword>
<evidence type="ECO:0000256" key="1">
    <source>
        <dbReference type="ARBA" id="ARBA00000085"/>
    </source>
</evidence>
<evidence type="ECO:0000313" key="9">
    <source>
        <dbReference type="Proteomes" id="UP000826725"/>
    </source>
</evidence>
<evidence type="ECO:0000256" key="3">
    <source>
        <dbReference type="SAM" id="Coils"/>
    </source>
</evidence>
<dbReference type="Pfam" id="PF13188">
    <property type="entry name" value="PAS_8"/>
    <property type="match status" value="1"/>
</dbReference>
<dbReference type="InterPro" id="IPR003661">
    <property type="entry name" value="HisK_dim/P_dom"/>
</dbReference>
<dbReference type="InterPro" id="IPR000014">
    <property type="entry name" value="PAS"/>
</dbReference>
<name>A0A8D5JPP0_9BACT</name>
<dbReference type="PANTHER" id="PTHR43065:SF42">
    <property type="entry name" value="TWO-COMPONENT SENSOR PPRA"/>
    <property type="match status" value="1"/>
</dbReference>
<gene>
    <name evidence="8" type="ORF">DGMP_21530</name>
</gene>
<dbReference type="SMART" id="SM00388">
    <property type="entry name" value="HisKA"/>
    <property type="match status" value="1"/>
</dbReference>
<dbReference type="Pfam" id="PF02518">
    <property type="entry name" value="HATPase_c"/>
    <property type="match status" value="1"/>
</dbReference>
<keyword evidence="4" id="KW-0472">Membrane</keyword>
<dbReference type="CDD" id="cd00082">
    <property type="entry name" value="HisKA"/>
    <property type="match status" value="1"/>
</dbReference>
<keyword evidence="9" id="KW-1185">Reference proteome</keyword>
<dbReference type="InterPro" id="IPR003594">
    <property type="entry name" value="HATPase_dom"/>
</dbReference>
<protein>
    <recommendedName>
        <fullName evidence="2">histidine kinase</fullName>
        <ecNumber evidence="2">2.7.13.3</ecNumber>
    </recommendedName>
</protein>
<feature type="domain" description="Histidine kinase/HSP90-like ATPase" evidence="5">
    <location>
        <begin position="493"/>
        <end position="617"/>
    </location>
</feature>
<comment type="catalytic activity">
    <reaction evidence="1">
        <text>ATP + protein L-histidine = ADP + protein N-phospho-L-histidine.</text>
        <dbReference type="EC" id="2.7.13.3"/>
    </reaction>
</comment>
<dbReference type="Pfam" id="PF00072">
    <property type="entry name" value="Response_reg"/>
    <property type="match status" value="1"/>
</dbReference>
<dbReference type="Proteomes" id="UP000826725">
    <property type="component" value="Chromosome"/>
</dbReference>
<evidence type="ECO:0000256" key="4">
    <source>
        <dbReference type="SAM" id="Phobius"/>
    </source>
</evidence>
<feature type="domain" description="Response regulatory" evidence="7">
    <location>
        <begin position="636"/>
        <end position="749"/>
    </location>
</feature>
<organism evidence="8 9">
    <name type="scientific">Desulfomarina profundi</name>
    <dbReference type="NCBI Taxonomy" id="2772557"/>
    <lineage>
        <taxon>Bacteria</taxon>
        <taxon>Pseudomonadati</taxon>
        <taxon>Thermodesulfobacteriota</taxon>
        <taxon>Desulfobulbia</taxon>
        <taxon>Desulfobulbales</taxon>
        <taxon>Desulfobulbaceae</taxon>
        <taxon>Desulfomarina</taxon>
    </lineage>
</organism>
<keyword evidence="4" id="KW-1133">Transmembrane helix</keyword>
<proteinExistence type="predicted"/>
<evidence type="ECO:0000313" key="8">
    <source>
        <dbReference type="EMBL" id="BCL61460.1"/>
    </source>
</evidence>
<sequence>MNFLSLKYKLLFFSILLSIILTAVVSVFEINIDIRSYRKNLNAELNHFEHSHRQYLSNKIWAMEYDSIEAFAEDQTTGRFIDTITITDLRGNTIARSRKPDAKGNLIDRQFPLTYFHNNKINLIGRVRVGGYLPGFYKTLAGRWIDVFVINGVLVTIIFLSSYLLFYRSVLNRLLNIVKFTESESRAESEAGIFIPRPEGRADEILLLIDSLNGRTKRINEELAKRTEVEEQLKEKNRELSREIEERIQAESALKISRETLLSVLDSIDATIYVSDLQTYEILFVNKCMMKSFGRDLKGEICWEAFRNEERPCSHCTNEKLVDEAGNPSGVQIWQGKNPVTGRWYMNYDRAIHWNDGKVVKLQIATDITDFKKMEEDLRQSHKMESIGTLTGGIAHDFNNILGIIIGNTELAMEDIPVWNPAYKYIQEIKTASFRAREVVKQLLSYSRKSKEELKPIDISPVIRESLKLLRSSMPATIEIRDFIPISSHAILADATQIHQVVINLCTNAAQAIVNEKGVIEVSLEEVSFLERPVDNLNKLKSGEYLLLKVKDSGVGIDPKLQDKIFDPYFTTKEVGKGTGMGLAVVHGILKNHNAGIEIESTPNIGTTVCVYFPFTEAGTPENAVGEYKPRADGHEKILFVDDEKPLLDISERVLQKSGYSVTGTTDPVQALELFEDNPDFFDLIISDMTMPQMTGAEFAEKIKAIRSDIPIIICTGHSSLLDEKKARETGISAFLMKPVSAETLRTTIRDVIDRTRVVP</sequence>
<evidence type="ECO:0000259" key="7">
    <source>
        <dbReference type="SMART" id="SM00448"/>
    </source>
</evidence>
<feature type="domain" description="Signal transduction histidine kinase dimerisation/phosphoacceptor" evidence="6">
    <location>
        <begin position="386"/>
        <end position="452"/>
    </location>
</feature>
<dbReference type="KEGG" id="dbk:DGMP_21530"/>
<accession>A0A8D5JPP0</accession>
<dbReference type="GO" id="GO:0000155">
    <property type="term" value="F:phosphorelay sensor kinase activity"/>
    <property type="evidence" value="ECO:0007669"/>
    <property type="project" value="InterPro"/>
</dbReference>
<dbReference type="SMART" id="SM00448">
    <property type="entry name" value="REC"/>
    <property type="match status" value="1"/>
</dbReference>
<dbReference type="CDD" id="cd00156">
    <property type="entry name" value="REC"/>
    <property type="match status" value="1"/>
</dbReference>
<dbReference type="InterPro" id="IPR001789">
    <property type="entry name" value="Sig_transdc_resp-reg_receiver"/>
</dbReference>
<dbReference type="SMART" id="SM00387">
    <property type="entry name" value="HATPase_c"/>
    <property type="match status" value="1"/>
</dbReference>
<evidence type="ECO:0000259" key="6">
    <source>
        <dbReference type="SMART" id="SM00388"/>
    </source>
</evidence>
<keyword evidence="3" id="KW-0175">Coiled coil</keyword>
<feature type="coiled-coil region" evidence="3">
    <location>
        <begin position="219"/>
        <end position="253"/>
    </location>
</feature>